<name>A0A975YEL8_9RHOB</name>
<keyword evidence="3" id="KW-1185">Reference proteome</keyword>
<sequence length="220" mass="23207">MADMLLGGIVINEILVDPNGAMNFDTDGNGTADAMDEYVELYNDSSSAIDISGLELRDAGVGNWFTFPPGTILQPGAHAMVMSGVQSGGSLPTGGTDDLFFDAGRGSPLINNGGDNVILYDPTNDEYIQATFNGDAQDDPTLGAGGYSGFSATAAKVGTGEDFGNDTDGQSLQRDATERIPLSMGHPRRGPRTSVSRAARTLPCPTANEWWKSFPSVIWY</sequence>
<evidence type="ECO:0000313" key="2">
    <source>
        <dbReference type="EMBL" id="QXL86436.1"/>
    </source>
</evidence>
<proteinExistence type="predicted"/>
<dbReference type="EMBL" id="JAIMBW010000001">
    <property type="protein sequence ID" value="MBY4893735.1"/>
    <property type="molecule type" value="Genomic_DNA"/>
</dbReference>
<dbReference type="Gene3D" id="2.60.40.1260">
    <property type="entry name" value="Lamin Tail domain"/>
    <property type="match status" value="1"/>
</dbReference>
<accession>A0A975YEL8</accession>
<organism evidence="2">
    <name type="scientific">Gymnodinialimonas phycosphaerae</name>
    <dbReference type="NCBI Taxonomy" id="2841589"/>
    <lineage>
        <taxon>Bacteria</taxon>
        <taxon>Pseudomonadati</taxon>
        <taxon>Pseudomonadota</taxon>
        <taxon>Alphaproteobacteria</taxon>
        <taxon>Rhodobacterales</taxon>
        <taxon>Paracoccaceae</taxon>
        <taxon>Gymnodinialimonas</taxon>
    </lineage>
</organism>
<gene>
    <name evidence="2" type="ORF">KUL25_13265</name>
</gene>
<dbReference type="SUPFAM" id="SSF74853">
    <property type="entry name" value="Lamin A/C globular tail domain"/>
    <property type="match status" value="1"/>
</dbReference>
<reference evidence="2 3" key="1">
    <citation type="submission" date="2021-07" db="EMBL/GenBank/DDBJ databases">
        <title>Karlodiniumbacter phycospheric gen. nov., sp. nov., a phycosphere bacterium isolated from karlodinium veneficum.</title>
        <authorList>
            <person name="Peng Y."/>
            <person name="Jiang L."/>
            <person name="Lee J."/>
        </authorList>
    </citation>
    <scope>NUCLEOTIDE SEQUENCE</scope>
    <source>
        <strain evidence="2 3">N5</strain>
    </source>
</reference>
<dbReference type="Proteomes" id="UP000693972">
    <property type="component" value="Unassembled WGS sequence"/>
</dbReference>
<evidence type="ECO:0000259" key="1">
    <source>
        <dbReference type="PROSITE" id="PS51841"/>
    </source>
</evidence>
<dbReference type="Pfam" id="PF00932">
    <property type="entry name" value="LTD"/>
    <property type="match status" value="1"/>
</dbReference>
<protein>
    <submittedName>
        <fullName evidence="2">Lamin tail domain-containing protein</fullName>
    </submittedName>
</protein>
<dbReference type="AlphaFoldDB" id="A0A975YEL8"/>
<feature type="domain" description="LTD" evidence="1">
    <location>
        <begin position="1"/>
        <end position="134"/>
    </location>
</feature>
<evidence type="ECO:0000313" key="3">
    <source>
        <dbReference type="Proteomes" id="UP000693972"/>
    </source>
</evidence>
<dbReference type="PROSITE" id="PS51841">
    <property type="entry name" value="LTD"/>
    <property type="match status" value="1"/>
</dbReference>
<dbReference type="InterPro" id="IPR036415">
    <property type="entry name" value="Lamin_tail_dom_sf"/>
</dbReference>
<dbReference type="InterPro" id="IPR001322">
    <property type="entry name" value="Lamin_tail_dom"/>
</dbReference>
<dbReference type="EMBL" id="CP078073">
    <property type="protein sequence ID" value="QXL86436.1"/>
    <property type="molecule type" value="Genomic_DNA"/>
</dbReference>